<keyword evidence="3" id="KW-1185">Reference proteome</keyword>
<gene>
    <name evidence="2" type="ORF">DENOEST_1324</name>
</gene>
<protein>
    <recommendedName>
        <fullName evidence="4">DUF2863 domain-containing protein</fullName>
    </recommendedName>
</protein>
<evidence type="ECO:0000256" key="1">
    <source>
        <dbReference type="SAM" id="MobiDB-lite"/>
    </source>
</evidence>
<proteinExistence type="predicted"/>
<dbReference type="Proteomes" id="UP000515733">
    <property type="component" value="Chromosome"/>
</dbReference>
<sequence length="421" mass="46923">MERGAVYQLGNSRAEWSCYNPRDDNSPCAPLVKRSRFSRRSKQTPDVETLCNLAQALGLSSSRIEDTFWETRLIALIDALLEADEETALNAALDHLFQTGERGYDNLADLVESRSESRTGESTGEFDLLLIAAPILAWSRYSIPSGPLSAEILNNLRVQLQAHILTTQVRLTLADVLFSPDQLPQTYCDTLRLTKKLGRAALQQQNDHIDPATLPETISFLSDTRYLLGVVAVPRGEAIFRWQESDGNRDIAFRHWQTQGGEALKPALPACAFELLPPSSYHAACRDADRQSRPHALRAALAFLQATLNVMPDQIRAVIAPFHDQRLEEYRIGMTLGDSAQVVHGVVWPLLEAEDESSDIPAQIEATLKEAGVVQVMQLEHRFPLEYCDDCGTPLYPNPDGEPMHAEVPEGRTSEIPRHLH</sequence>
<dbReference type="InterPro" id="IPR021292">
    <property type="entry name" value="DUF2863"/>
</dbReference>
<feature type="region of interest" description="Disordered" evidence="1">
    <location>
        <begin position="398"/>
        <end position="421"/>
    </location>
</feature>
<dbReference type="Pfam" id="PF11062">
    <property type="entry name" value="DUF2863"/>
    <property type="match status" value="1"/>
</dbReference>
<evidence type="ECO:0000313" key="2">
    <source>
        <dbReference type="EMBL" id="CAB1368489.1"/>
    </source>
</evidence>
<evidence type="ECO:0008006" key="4">
    <source>
        <dbReference type="Google" id="ProtNLM"/>
    </source>
</evidence>
<reference evidence="2 3" key="1">
    <citation type="submission" date="2020-03" db="EMBL/GenBank/DDBJ databases">
        <authorList>
            <consortium name="Genoscope - CEA"/>
            <person name="William W."/>
        </authorList>
    </citation>
    <scope>NUCLEOTIDE SEQUENCE [LARGE SCALE GENOMIC DNA]</scope>
    <source>
        <strain evidence="3">DSM 16959</strain>
    </source>
</reference>
<dbReference type="KEGG" id="doe:DENOEST_1324"/>
<accession>A0A6S6XZY5</accession>
<dbReference type="EMBL" id="LR778301">
    <property type="protein sequence ID" value="CAB1368489.1"/>
    <property type="molecule type" value="Genomic_DNA"/>
</dbReference>
<organism evidence="2 3">
    <name type="scientific">Denitratisoma oestradiolicum</name>
    <dbReference type="NCBI Taxonomy" id="311182"/>
    <lineage>
        <taxon>Bacteria</taxon>
        <taxon>Pseudomonadati</taxon>
        <taxon>Pseudomonadota</taxon>
        <taxon>Betaproteobacteria</taxon>
        <taxon>Nitrosomonadales</taxon>
        <taxon>Sterolibacteriaceae</taxon>
        <taxon>Denitratisoma</taxon>
    </lineage>
</organism>
<evidence type="ECO:0000313" key="3">
    <source>
        <dbReference type="Proteomes" id="UP000515733"/>
    </source>
</evidence>
<dbReference type="AlphaFoldDB" id="A0A6S6XZY5"/>
<name>A0A6S6XZY5_9PROT</name>
<feature type="compositionally biased region" description="Basic and acidic residues" evidence="1">
    <location>
        <begin position="402"/>
        <end position="421"/>
    </location>
</feature>